<protein>
    <submittedName>
        <fullName evidence="1">Uncharacterized protein</fullName>
    </submittedName>
</protein>
<reference evidence="2" key="1">
    <citation type="journal article" date="2019" name="Plant Biotechnol. J.">
        <title>Genome sequencing of the Australian wild diploid species Gossypium australe highlights disease resistance and delayed gland morphogenesis.</title>
        <authorList>
            <person name="Cai Y."/>
            <person name="Cai X."/>
            <person name="Wang Q."/>
            <person name="Wang P."/>
            <person name="Zhang Y."/>
            <person name="Cai C."/>
            <person name="Xu Y."/>
            <person name="Wang K."/>
            <person name="Zhou Z."/>
            <person name="Wang C."/>
            <person name="Geng S."/>
            <person name="Li B."/>
            <person name="Dong Q."/>
            <person name="Hou Y."/>
            <person name="Wang H."/>
            <person name="Ai P."/>
            <person name="Liu Z."/>
            <person name="Yi F."/>
            <person name="Sun M."/>
            <person name="An G."/>
            <person name="Cheng J."/>
            <person name="Zhang Y."/>
            <person name="Shi Q."/>
            <person name="Xie Y."/>
            <person name="Shi X."/>
            <person name="Chang Y."/>
            <person name="Huang F."/>
            <person name="Chen Y."/>
            <person name="Hong S."/>
            <person name="Mi L."/>
            <person name="Sun Q."/>
            <person name="Zhang L."/>
            <person name="Zhou B."/>
            <person name="Peng R."/>
            <person name="Zhang X."/>
            <person name="Liu F."/>
        </authorList>
    </citation>
    <scope>NUCLEOTIDE SEQUENCE [LARGE SCALE GENOMIC DNA]</scope>
    <source>
        <strain evidence="2">cv. PA1801</strain>
    </source>
</reference>
<name>A0A5B6WCN1_9ROSI</name>
<dbReference type="AlphaFoldDB" id="A0A5B6WCN1"/>
<accession>A0A5B6WCN1</accession>
<evidence type="ECO:0000313" key="1">
    <source>
        <dbReference type="EMBL" id="KAA3479469.1"/>
    </source>
</evidence>
<gene>
    <name evidence="1" type="ORF">EPI10_019975</name>
</gene>
<dbReference type="EMBL" id="SMMG02000003">
    <property type="protein sequence ID" value="KAA3479469.1"/>
    <property type="molecule type" value="Genomic_DNA"/>
</dbReference>
<proteinExistence type="predicted"/>
<keyword evidence="2" id="KW-1185">Reference proteome</keyword>
<comment type="caution">
    <text evidence="1">The sequence shown here is derived from an EMBL/GenBank/DDBJ whole genome shotgun (WGS) entry which is preliminary data.</text>
</comment>
<dbReference type="Proteomes" id="UP000325315">
    <property type="component" value="Unassembled WGS sequence"/>
</dbReference>
<organism evidence="1 2">
    <name type="scientific">Gossypium australe</name>
    <dbReference type="NCBI Taxonomy" id="47621"/>
    <lineage>
        <taxon>Eukaryota</taxon>
        <taxon>Viridiplantae</taxon>
        <taxon>Streptophyta</taxon>
        <taxon>Embryophyta</taxon>
        <taxon>Tracheophyta</taxon>
        <taxon>Spermatophyta</taxon>
        <taxon>Magnoliopsida</taxon>
        <taxon>eudicotyledons</taxon>
        <taxon>Gunneridae</taxon>
        <taxon>Pentapetalae</taxon>
        <taxon>rosids</taxon>
        <taxon>malvids</taxon>
        <taxon>Malvales</taxon>
        <taxon>Malvaceae</taxon>
        <taxon>Malvoideae</taxon>
        <taxon>Gossypium</taxon>
    </lineage>
</organism>
<sequence length="69" mass="8146">MTKAMNNRFNCRTCPEIKGYFQIRDVAPMPPNPYHKDLVTRKNPSPTTREALMGNLDMHEEEFQHRCHT</sequence>
<evidence type="ECO:0000313" key="2">
    <source>
        <dbReference type="Proteomes" id="UP000325315"/>
    </source>
</evidence>